<evidence type="ECO:0000259" key="5">
    <source>
        <dbReference type="PROSITE" id="PS50977"/>
    </source>
</evidence>
<keyword evidence="3" id="KW-0804">Transcription</keyword>
<evidence type="ECO:0000256" key="3">
    <source>
        <dbReference type="ARBA" id="ARBA00023163"/>
    </source>
</evidence>
<sequence>MGVALELFISKGYQGTSMEDIAEAAGVSRPIVYNLFGSKDAIYLACLRDARQQLDERLAEAASAHANGQARLRAGIDGYFRFVEQDRAAWRLLFGGGAAVAGPVVGEARQLRFDTVAKITALLSPLMPQIALTEVQMQAHALSGAAEQLAKWWIENENVERPVVVDLLTNLMLRGFEPSFSS</sequence>
<feature type="domain" description="HTH tetR-type" evidence="5">
    <location>
        <begin position="1"/>
        <end position="54"/>
    </location>
</feature>
<dbReference type="OrthoDB" id="5293507at2"/>
<keyword evidence="7" id="KW-1185">Reference proteome</keyword>
<dbReference type="InterPro" id="IPR009057">
    <property type="entry name" value="Homeodomain-like_sf"/>
</dbReference>
<dbReference type="SUPFAM" id="SSF48498">
    <property type="entry name" value="Tetracyclin repressor-like, C-terminal domain"/>
    <property type="match status" value="1"/>
</dbReference>
<dbReference type="Proteomes" id="UP000070433">
    <property type="component" value="Chromosome"/>
</dbReference>
<dbReference type="InterPro" id="IPR050109">
    <property type="entry name" value="HTH-type_TetR-like_transc_reg"/>
</dbReference>
<dbReference type="RefSeq" id="WP_061497412.1">
    <property type="nucleotide sequence ID" value="NZ_CP010951.1"/>
</dbReference>
<protein>
    <recommendedName>
        <fullName evidence="5">HTH tetR-type domain-containing protein</fullName>
    </recommendedName>
</protein>
<evidence type="ECO:0000256" key="2">
    <source>
        <dbReference type="ARBA" id="ARBA00023125"/>
    </source>
</evidence>
<dbReference type="PANTHER" id="PTHR30055">
    <property type="entry name" value="HTH-TYPE TRANSCRIPTIONAL REGULATOR RUTR"/>
    <property type="match status" value="1"/>
</dbReference>
<evidence type="ECO:0000256" key="4">
    <source>
        <dbReference type="PROSITE-ProRule" id="PRU00335"/>
    </source>
</evidence>
<organism evidence="6 7">
    <name type="scientific">Ramlibacter tataouinensis</name>
    <dbReference type="NCBI Taxonomy" id="94132"/>
    <lineage>
        <taxon>Bacteria</taxon>
        <taxon>Pseudomonadati</taxon>
        <taxon>Pseudomonadota</taxon>
        <taxon>Betaproteobacteria</taxon>
        <taxon>Burkholderiales</taxon>
        <taxon>Comamonadaceae</taxon>
        <taxon>Ramlibacter</taxon>
    </lineage>
</organism>
<keyword evidence="1" id="KW-0805">Transcription regulation</keyword>
<dbReference type="InterPro" id="IPR054129">
    <property type="entry name" value="DesT_TetR_C"/>
</dbReference>
<evidence type="ECO:0000256" key="1">
    <source>
        <dbReference type="ARBA" id="ARBA00023015"/>
    </source>
</evidence>
<dbReference type="PANTHER" id="PTHR30055:SF234">
    <property type="entry name" value="HTH-TYPE TRANSCRIPTIONAL REGULATOR BETI"/>
    <property type="match status" value="1"/>
</dbReference>
<dbReference type="InterPro" id="IPR036271">
    <property type="entry name" value="Tet_transcr_reg_TetR-rel_C_sf"/>
</dbReference>
<evidence type="ECO:0000313" key="6">
    <source>
        <dbReference type="EMBL" id="AMO22632.1"/>
    </source>
</evidence>
<feature type="DNA-binding region" description="H-T-H motif" evidence="4">
    <location>
        <begin position="17"/>
        <end position="36"/>
    </location>
</feature>
<proteinExistence type="predicted"/>
<accession>A0A127JX65</accession>
<dbReference type="Pfam" id="PF00440">
    <property type="entry name" value="TetR_N"/>
    <property type="match status" value="1"/>
</dbReference>
<dbReference type="GO" id="GO:0003700">
    <property type="term" value="F:DNA-binding transcription factor activity"/>
    <property type="evidence" value="ECO:0007669"/>
    <property type="project" value="TreeGrafter"/>
</dbReference>
<dbReference type="SUPFAM" id="SSF46689">
    <property type="entry name" value="Homeodomain-like"/>
    <property type="match status" value="1"/>
</dbReference>
<gene>
    <name evidence="6" type="ORF">UC35_06715</name>
</gene>
<dbReference type="AlphaFoldDB" id="A0A127JX65"/>
<name>A0A127JX65_9BURK</name>
<dbReference type="GO" id="GO:0000976">
    <property type="term" value="F:transcription cis-regulatory region binding"/>
    <property type="evidence" value="ECO:0007669"/>
    <property type="project" value="TreeGrafter"/>
</dbReference>
<keyword evidence="2 4" id="KW-0238">DNA-binding</keyword>
<dbReference type="EMBL" id="CP010951">
    <property type="protein sequence ID" value="AMO22632.1"/>
    <property type="molecule type" value="Genomic_DNA"/>
</dbReference>
<dbReference type="InterPro" id="IPR001647">
    <property type="entry name" value="HTH_TetR"/>
</dbReference>
<dbReference type="Pfam" id="PF21943">
    <property type="entry name" value="TetR_C_46"/>
    <property type="match status" value="1"/>
</dbReference>
<dbReference type="PROSITE" id="PS50977">
    <property type="entry name" value="HTH_TETR_2"/>
    <property type="match status" value="1"/>
</dbReference>
<reference evidence="6 7" key="1">
    <citation type="journal article" date="2014" name="Int. J. Syst. Evol. Microbiol.">
        <title>Ramlibacter solisilvae sp. nov., isolated from forest soil, and emended description of the genus Ramlibacter.</title>
        <authorList>
            <person name="Lee H.J."/>
            <person name="Lee S.H."/>
            <person name="Lee S.S."/>
            <person name="Lee J.S."/>
            <person name="Kim Y."/>
            <person name="Kim S.C."/>
            <person name="Jeon C.O."/>
        </authorList>
    </citation>
    <scope>NUCLEOTIDE SEQUENCE [LARGE SCALE GENOMIC DNA]</scope>
    <source>
        <strain evidence="6 7">5-10</strain>
    </source>
</reference>
<dbReference type="PATRIC" id="fig|94132.3.peg.1366"/>
<evidence type="ECO:0000313" key="7">
    <source>
        <dbReference type="Proteomes" id="UP000070433"/>
    </source>
</evidence>
<dbReference type="Gene3D" id="1.10.357.10">
    <property type="entry name" value="Tetracycline Repressor, domain 2"/>
    <property type="match status" value="1"/>
</dbReference>